<feature type="compositionally biased region" description="Polar residues" evidence="1">
    <location>
        <begin position="48"/>
        <end position="60"/>
    </location>
</feature>
<keyword evidence="4" id="KW-1185">Reference proteome</keyword>
<organism evidence="3 4">
    <name type="scientific">Plakobranchus ocellatus</name>
    <dbReference type="NCBI Taxonomy" id="259542"/>
    <lineage>
        <taxon>Eukaryota</taxon>
        <taxon>Metazoa</taxon>
        <taxon>Spiralia</taxon>
        <taxon>Lophotrochozoa</taxon>
        <taxon>Mollusca</taxon>
        <taxon>Gastropoda</taxon>
        <taxon>Heterobranchia</taxon>
        <taxon>Euthyneura</taxon>
        <taxon>Panpulmonata</taxon>
        <taxon>Sacoglossa</taxon>
        <taxon>Placobranchoidea</taxon>
        <taxon>Plakobranchidae</taxon>
        <taxon>Plakobranchus</taxon>
    </lineage>
</organism>
<feature type="compositionally biased region" description="Basic and acidic residues" evidence="1">
    <location>
        <begin position="70"/>
        <end position="82"/>
    </location>
</feature>
<feature type="region of interest" description="Disordered" evidence="1">
    <location>
        <begin position="38"/>
        <end position="82"/>
    </location>
</feature>
<evidence type="ECO:0000256" key="2">
    <source>
        <dbReference type="SAM" id="Phobius"/>
    </source>
</evidence>
<evidence type="ECO:0000313" key="4">
    <source>
        <dbReference type="Proteomes" id="UP000735302"/>
    </source>
</evidence>
<accession>A0AAV4A3T7</accession>
<evidence type="ECO:0000313" key="3">
    <source>
        <dbReference type="EMBL" id="GFO01351.1"/>
    </source>
</evidence>
<keyword evidence="2" id="KW-0472">Membrane</keyword>
<dbReference type="Proteomes" id="UP000735302">
    <property type="component" value="Unassembled WGS sequence"/>
</dbReference>
<name>A0AAV4A3T7_9GAST</name>
<reference evidence="3 4" key="1">
    <citation type="journal article" date="2021" name="Elife">
        <title>Chloroplast acquisition without the gene transfer in kleptoplastic sea slugs, Plakobranchus ocellatus.</title>
        <authorList>
            <person name="Maeda T."/>
            <person name="Takahashi S."/>
            <person name="Yoshida T."/>
            <person name="Shimamura S."/>
            <person name="Takaki Y."/>
            <person name="Nagai Y."/>
            <person name="Toyoda A."/>
            <person name="Suzuki Y."/>
            <person name="Arimoto A."/>
            <person name="Ishii H."/>
            <person name="Satoh N."/>
            <person name="Nishiyama T."/>
            <person name="Hasebe M."/>
            <person name="Maruyama T."/>
            <person name="Minagawa J."/>
            <person name="Obokata J."/>
            <person name="Shigenobu S."/>
        </authorList>
    </citation>
    <scope>NUCLEOTIDE SEQUENCE [LARGE SCALE GENOMIC DNA]</scope>
</reference>
<evidence type="ECO:0000256" key="1">
    <source>
        <dbReference type="SAM" id="MobiDB-lite"/>
    </source>
</evidence>
<proteinExistence type="predicted"/>
<dbReference type="AlphaFoldDB" id="A0AAV4A3T7"/>
<keyword evidence="2" id="KW-0812">Transmembrane</keyword>
<dbReference type="EMBL" id="BLXT01003273">
    <property type="protein sequence ID" value="GFO01351.1"/>
    <property type="molecule type" value="Genomic_DNA"/>
</dbReference>
<keyword evidence="2" id="KW-1133">Transmembrane helix</keyword>
<sequence>MAKCVEENSNLCNSEALIRNFNKTTTLIFKNLNNSCDENEEVGKRKSGTISETGNQTDTIGITIAPTGREGSDRNDAEADMQDRDKASHLGIHHSLLVLTFASVACSAFGLLRRFFSCEKSRPRPQEKQNILAILEDKTGYEKQLEEDIRQKMQNGGQITSQPIGTYVSKPVRNWCRIGRDGETSPLSSGTRRNIDV</sequence>
<comment type="caution">
    <text evidence="3">The sequence shown here is derived from an EMBL/GenBank/DDBJ whole genome shotgun (WGS) entry which is preliminary data.</text>
</comment>
<gene>
    <name evidence="3" type="ORF">PoB_002785600</name>
</gene>
<protein>
    <submittedName>
        <fullName evidence="3">Uncharacterized protein</fullName>
    </submittedName>
</protein>
<feature type="transmembrane region" description="Helical" evidence="2">
    <location>
        <begin position="91"/>
        <end position="112"/>
    </location>
</feature>